<name>A0A9Q3Z5P9_9ACTN</name>
<feature type="transmembrane region" description="Helical" evidence="8">
    <location>
        <begin position="243"/>
        <end position="260"/>
    </location>
</feature>
<dbReference type="Pfam" id="PF07690">
    <property type="entry name" value="MFS_1"/>
    <property type="match status" value="1"/>
</dbReference>
<feature type="transmembrane region" description="Helical" evidence="8">
    <location>
        <begin position="92"/>
        <end position="111"/>
    </location>
</feature>
<feature type="transmembrane region" description="Helical" evidence="8">
    <location>
        <begin position="117"/>
        <end position="139"/>
    </location>
</feature>
<dbReference type="Proteomes" id="UP001108029">
    <property type="component" value="Unassembled WGS sequence"/>
</dbReference>
<feature type="transmembrane region" description="Helical" evidence="8">
    <location>
        <begin position="476"/>
        <end position="498"/>
    </location>
</feature>
<dbReference type="GO" id="GO:0022857">
    <property type="term" value="F:transmembrane transporter activity"/>
    <property type="evidence" value="ECO:0007669"/>
    <property type="project" value="InterPro"/>
</dbReference>
<keyword evidence="5 8" id="KW-1133">Transmembrane helix</keyword>
<feature type="transmembrane region" description="Helical" evidence="8">
    <location>
        <begin position="26"/>
        <end position="48"/>
    </location>
</feature>
<feature type="transmembrane region" description="Helical" evidence="8">
    <location>
        <begin position="417"/>
        <end position="435"/>
    </location>
</feature>
<dbReference type="InterPro" id="IPR020846">
    <property type="entry name" value="MFS_dom"/>
</dbReference>
<dbReference type="InterPro" id="IPR004638">
    <property type="entry name" value="EmrB-like"/>
</dbReference>
<comment type="caution">
    <text evidence="10">The sequence shown here is derived from an EMBL/GenBank/DDBJ whole genome shotgun (WGS) entry which is preliminary data.</text>
</comment>
<evidence type="ECO:0000256" key="2">
    <source>
        <dbReference type="ARBA" id="ARBA00022448"/>
    </source>
</evidence>
<accession>A0A9Q3Z5P9</accession>
<feature type="transmembrane region" description="Helical" evidence="8">
    <location>
        <begin position="179"/>
        <end position="201"/>
    </location>
</feature>
<evidence type="ECO:0000313" key="10">
    <source>
        <dbReference type="EMBL" id="MCD9875981.1"/>
    </source>
</evidence>
<feature type="transmembrane region" description="Helical" evidence="8">
    <location>
        <begin position="151"/>
        <end position="173"/>
    </location>
</feature>
<evidence type="ECO:0000256" key="6">
    <source>
        <dbReference type="ARBA" id="ARBA00023136"/>
    </source>
</evidence>
<keyword evidence="4 8" id="KW-0812">Transmembrane</keyword>
<dbReference type="InterPro" id="IPR011701">
    <property type="entry name" value="MFS"/>
</dbReference>
<feature type="transmembrane region" description="Helical" evidence="8">
    <location>
        <begin position="315"/>
        <end position="333"/>
    </location>
</feature>
<organism evidence="10 11">
    <name type="scientific">Streptomyces guryensis</name>
    <dbReference type="NCBI Taxonomy" id="2886947"/>
    <lineage>
        <taxon>Bacteria</taxon>
        <taxon>Bacillati</taxon>
        <taxon>Actinomycetota</taxon>
        <taxon>Actinomycetes</taxon>
        <taxon>Kitasatosporales</taxon>
        <taxon>Streptomycetaceae</taxon>
        <taxon>Streptomyces</taxon>
    </lineage>
</organism>
<dbReference type="GO" id="GO:0005886">
    <property type="term" value="C:plasma membrane"/>
    <property type="evidence" value="ECO:0007669"/>
    <property type="project" value="UniProtKB-SubCell"/>
</dbReference>
<feature type="transmembrane region" description="Helical" evidence="8">
    <location>
        <begin position="345"/>
        <end position="362"/>
    </location>
</feature>
<sequence length="517" mass="53739">MSSSPQPTSASQAATREPGGGGNGMALLVIASCQLMVVLDITIVNIALPHIQSALNFSTTSLSWVVNAYTLTFGGLLLLGGRTGDILGRRRMFVFGVLLFALASLLGGLAQNSGELLAARALQGVGGAIASPTALALISTTFREGPERNRAFGVFAAVSSGGGAIGLLAGGMIVEWLNWRWVLFVNVPIGVLIALAAPRVIKESERHPGHFDIAGALTSTVGMVLLVYGFIRAAQEGWRDPFTVASFAGAIVVLAVFILVERGSRQPITPLHMFADRNRAGTYGIMLSLAAAIFGMFFFLTLFVQDVLGFSPLQAGLAFLPVSAVIAVGAALASRFLPKFGPKPFMVVGAILAAAGLAWLTLTDVHSTYAGSILGPICVFGLGMGMEFVSLTLMALSNVPVQETGAASGLLNATQQVGGSLGLSILVTMFGTASTNEAHKQIPRFLAQATPAERLRFRHTGQLPSPWSDRVLTSGISAAFITAAIFTVVAALIALVVIQVRPSDLERLKGGTGPGPG</sequence>
<dbReference type="PRINTS" id="PR01036">
    <property type="entry name" value="TCRTETB"/>
</dbReference>
<comment type="subcellular location">
    <subcellularLocation>
        <location evidence="1">Cell membrane</location>
        <topology evidence="1">Multi-pass membrane protein</topology>
    </subcellularLocation>
</comment>
<dbReference type="GO" id="GO:0046677">
    <property type="term" value="P:response to antibiotic"/>
    <property type="evidence" value="ECO:0007669"/>
    <property type="project" value="UniProtKB-KW"/>
</dbReference>
<dbReference type="NCBIfam" id="TIGR00711">
    <property type="entry name" value="efflux_EmrB"/>
    <property type="match status" value="1"/>
</dbReference>
<keyword evidence="7" id="KW-0046">Antibiotic resistance</keyword>
<feature type="domain" description="Major facilitator superfamily (MFS) profile" evidence="9">
    <location>
        <begin position="26"/>
        <end position="502"/>
    </location>
</feature>
<feature type="transmembrane region" description="Helical" evidence="8">
    <location>
        <begin position="60"/>
        <end position="80"/>
    </location>
</feature>
<evidence type="ECO:0000256" key="7">
    <source>
        <dbReference type="ARBA" id="ARBA00023251"/>
    </source>
</evidence>
<dbReference type="EMBL" id="JAJSBI010000009">
    <property type="protein sequence ID" value="MCD9875981.1"/>
    <property type="molecule type" value="Genomic_DNA"/>
</dbReference>
<dbReference type="CDD" id="cd17321">
    <property type="entry name" value="MFS_MMR_MDR_like"/>
    <property type="match status" value="1"/>
</dbReference>
<dbReference type="PANTHER" id="PTHR42718:SF46">
    <property type="entry name" value="BLR6921 PROTEIN"/>
    <property type="match status" value="1"/>
</dbReference>
<keyword evidence="3" id="KW-1003">Cell membrane</keyword>
<gene>
    <name evidence="10" type="ORF">LJ657_20425</name>
</gene>
<keyword evidence="6 8" id="KW-0472">Membrane</keyword>
<dbReference type="PROSITE" id="PS50850">
    <property type="entry name" value="MFS"/>
    <property type="match status" value="1"/>
</dbReference>
<protein>
    <submittedName>
        <fullName evidence="10">MFS transporter</fullName>
    </submittedName>
</protein>
<dbReference type="InterPro" id="IPR036259">
    <property type="entry name" value="MFS_trans_sf"/>
</dbReference>
<evidence type="ECO:0000256" key="8">
    <source>
        <dbReference type="SAM" id="Phobius"/>
    </source>
</evidence>
<dbReference type="Gene3D" id="1.20.1720.10">
    <property type="entry name" value="Multidrug resistance protein D"/>
    <property type="match status" value="1"/>
</dbReference>
<dbReference type="AlphaFoldDB" id="A0A9Q3Z5P9"/>
<dbReference type="PANTHER" id="PTHR42718">
    <property type="entry name" value="MAJOR FACILITATOR SUPERFAMILY MULTIDRUG TRANSPORTER MFSC"/>
    <property type="match status" value="1"/>
</dbReference>
<feature type="transmembrane region" description="Helical" evidence="8">
    <location>
        <begin position="281"/>
        <end position="303"/>
    </location>
</feature>
<feature type="transmembrane region" description="Helical" evidence="8">
    <location>
        <begin position="374"/>
        <end position="396"/>
    </location>
</feature>
<evidence type="ECO:0000313" key="11">
    <source>
        <dbReference type="Proteomes" id="UP001108029"/>
    </source>
</evidence>
<dbReference type="RefSeq" id="WP_232650141.1">
    <property type="nucleotide sequence ID" value="NZ_JAJSBI010000009.1"/>
</dbReference>
<evidence type="ECO:0000256" key="5">
    <source>
        <dbReference type="ARBA" id="ARBA00022989"/>
    </source>
</evidence>
<dbReference type="Gene3D" id="1.20.1250.20">
    <property type="entry name" value="MFS general substrate transporter like domains"/>
    <property type="match status" value="1"/>
</dbReference>
<proteinExistence type="predicted"/>
<evidence type="ECO:0000256" key="1">
    <source>
        <dbReference type="ARBA" id="ARBA00004651"/>
    </source>
</evidence>
<feature type="transmembrane region" description="Helical" evidence="8">
    <location>
        <begin position="213"/>
        <end position="231"/>
    </location>
</feature>
<evidence type="ECO:0000259" key="9">
    <source>
        <dbReference type="PROSITE" id="PS50850"/>
    </source>
</evidence>
<keyword evidence="2" id="KW-0813">Transport</keyword>
<keyword evidence="11" id="KW-1185">Reference proteome</keyword>
<evidence type="ECO:0000256" key="3">
    <source>
        <dbReference type="ARBA" id="ARBA00022475"/>
    </source>
</evidence>
<reference evidence="10" key="1">
    <citation type="submission" date="2021-12" db="EMBL/GenBank/DDBJ databases">
        <authorList>
            <person name="Lee J.-H."/>
            <person name="Kim S.-B."/>
        </authorList>
    </citation>
    <scope>NUCLEOTIDE SEQUENCE</scope>
    <source>
        <strain evidence="10">NR30</strain>
    </source>
</reference>
<dbReference type="SUPFAM" id="SSF103473">
    <property type="entry name" value="MFS general substrate transporter"/>
    <property type="match status" value="2"/>
</dbReference>
<evidence type="ECO:0000256" key="4">
    <source>
        <dbReference type="ARBA" id="ARBA00022692"/>
    </source>
</evidence>